<feature type="non-terminal residue" evidence="2">
    <location>
        <position position="1"/>
    </location>
</feature>
<feature type="transmembrane region" description="Helical" evidence="1">
    <location>
        <begin position="44"/>
        <end position="61"/>
    </location>
</feature>
<proteinExistence type="predicted"/>
<sequence>RTSVMTLYVCFYISHDTASAIPRHRVGAGECVVAVGEELLEVDIMLFVAVGVALLLWGTLVGRVGTKLGTLLATVPVLVWFGVLAWFGSSGDLDSPAGDALPVYLVIGLLAFTIGVNLTNRSVSVRNSRQKL</sequence>
<reference evidence="2 3" key="1">
    <citation type="submission" date="2024-02" db="EMBL/GenBank/DDBJ databases">
        <authorList>
            <person name="Alasadi S."/>
            <person name="Hussein S.A."/>
        </authorList>
    </citation>
    <scope>NUCLEOTIDE SEQUENCE [LARGE SCALE GENOMIC DNA]</scope>
    <source>
        <strain evidence="2 3">GJ_SRA_44_2022</strain>
    </source>
</reference>
<gene>
    <name evidence="2" type="ORF">V8Z62_06760</name>
</gene>
<protein>
    <submittedName>
        <fullName evidence="2">Uncharacterized protein</fullName>
    </submittedName>
</protein>
<evidence type="ECO:0000313" key="2">
    <source>
        <dbReference type="EMBL" id="WWS85920.1"/>
    </source>
</evidence>
<keyword evidence="1" id="KW-0812">Transmembrane</keyword>
<keyword evidence="3" id="KW-1185">Reference proteome</keyword>
<feature type="transmembrane region" description="Helical" evidence="1">
    <location>
        <begin position="101"/>
        <end position="119"/>
    </location>
</feature>
<keyword evidence="1" id="KW-1133">Transmembrane helix</keyword>
<dbReference type="EMBL" id="CP146240">
    <property type="protein sequence ID" value="WWS85920.1"/>
    <property type="molecule type" value="Genomic_DNA"/>
</dbReference>
<feature type="transmembrane region" description="Helical" evidence="1">
    <location>
        <begin position="68"/>
        <end position="89"/>
    </location>
</feature>
<accession>A0ABZ2HVL0</accession>
<organism evidence="2 3">
    <name type="scientific">Microbacterium paraoxydans</name>
    <dbReference type="NCBI Taxonomy" id="199592"/>
    <lineage>
        <taxon>Bacteria</taxon>
        <taxon>Bacillati</taxon>
        <taxon>Actinomycetota</taxon>
        <taxon>Actinomycetes</taxon>
        <taxon>Micrococcales</taxon>
        <taxon>Microbacteriaceae</taxon>
        <taxon>Microbacterium</taxon>
    </lineage>
</organism>
<keyword evidence="1" id="KW-0472">Membrane</keyword>
<dbReference type="Proteomes" id="UP001377573">
    <property type="component" value="Chromosome"/>
</dbReference>
<evidence type="ECO:0000256" key="1">
    <source>
        <dbReference type="SAM" id="Phobius"/>
    </source>
</evidence>
<evidence type="ECO:0000313" key="3">
    <source>
        <dbReference type="Proteomes" id="UP001377573"/>
    </source>
</evidence>
<name>A0ABZ2HVL0_9MICO</name>
<dbReference type="RefSeq" id="WP_338567151.1">
    <property type="nucleotide sequence ID" value="NZ_CP146240.1"/>
</dbReference>